<dbReference type="GO" id="GO:0030686">
    <property type="term" value="C:90S preribosome"/>
    <property type="evidence" value="ECO:0007669"/>
    <property type="project" value="TreeGrafter"/>
</dbReference>
<evidence type="ECO:0000256" key="1">
    <source>
        <dbReference type="SAM" id="MobiDB-lite"/>
    </source>
</evidence>
<dbReference type="PANTHER" id="PTHR24030">
    <property type="entry name" value="PROTEIN CMSS1"/>
    <property type="match status" value="1"/>
</dbReference>
<dbReference type="Pfam" id="PF14617">
    <property type="entry name" value="CMS1"/>
    <property type="match status" value="1"/>
</dbReference>
<keyword evidence="3" id="KW-1185">Reference proteome</keyword>
<dbReference type="eggNOG" id="KOG3089">
    <property type="taxonomic scope" value="Eukaryota"/>
</dbReference>
<reference evidence="2" key="1">
    <citation type="submission" date="2013-04" db="EMBL/GenBank/DDBJ databases">
        <title>The Genome Sequence of Fonticula alba ATCC 38817.</title>
        <authorList>
            <consortium name="The Broad Institute Genomics Platform"/>
            <person name="Russ C."/>
            <person name="Cuomo C."/>
            <person name="Burger G."/>
            <person name="Gray M.W."/>
            <person name="Holland P.W.H."/>
            <person name="King N."/>
            <person name="Lang F.B.F."/>
            <person name="Roger A.J."/>
            <person name="Ruiz-Trillo I."/>
            <person name="Brown M."/>
            <person name="Walker B."/>
            <person name="Young S."/>
            <person name="Zeng Q."/>
            <person name="Gargeya S."/>
            <person name="Fitzgerald M."/>
            <person name="Haas B."/>
            <person name="Abouelleil A."/>
            <person name="Allen A.W."/>
            <person name="Alvarado L."/>
            <person name="Arachchi H.M."/>
            <person name="Berlin A.M."/>
            <person name="Chapman S.B."/>
            <person name="Gainer-Dewar J."/>
            <person name="Goldberg J."/>
            <person name="Griggs A."/>
            <person name="Gujja S."/>
            <person name="Hansen M."/>
            <person name="Howarth C."/>
            <person name="Imamovic A."/>
            <person name="Ireland A."/>
            <person name="Larimer J."/>
            <person name="McCowan C."/>
            <person name="Murphy C."/>
            <person name="Pearson M."/>
            <person name="Poon T.W."/>
            <person name="Priest M."/>
            <person name="Roberts A."/>
            <person name="Saif S."/>
            <person name="Shea T."/>
            <person name="Sisk P."/>
            <person name="Sykes S."/>
            <person name="Wortman J."/>
            <person name="Nusbaum C."/>
            <person name="Birren B."/>
        </authorList>
    </citation>
    <scope>NUCLEOTIDE SEQUENCE [LARGE SCALE GENOMIC DNA]</scope>
    <source>
        <strain evidence="2">ATCC 38817</strain>
    </source>
</reference>
<dbReference type="InterPro" id="IPR032704">
    <property type="entry name" value="Cms1"/>
</dbReference>
<dbReference type="PANTHER" id="PTHR24030:SF0">
    <property type="entry name" value="PROTEIN CMSS1"/>
    <property type="match status" value="1"/>
</dbReference>
<dbReference type="InterPro" id="IPR027417">
    <property type="entry name" value="P-loop_NTPase"/>
</dbReference>
<evidence type="ECO:0000313" key="3">
    <source>
        <dbReference type="Proteomes" id="UP000030693"/>
    </source>
</evidence>
<dbReference type="Proteomes" id="UP000030693">
    <property type="component" value="Unassembled WGS sequence"/>
</dbReference>
<dbReference type="GO" id="GO:0005634">
    <property type="term" value="C:nucleus"/>
    <property type="evidence" value="ECO:0007669"/>
    <property type="project" value="TreeGrafter"/>
</dbReference>
<evidence type="ECO:0000313" key="2">
    <source>
        <dbReference type="EMBL" id="KCV71954.1"/>
    </source>
</evidence>
<dbReference type="RefSeq" id="XP_009493532.1">
    <property type="nucleotide sequence ID" value="XM_009495257.1"/>
</dbReference>
<dbReference type="Gene3D" id="3.40.50.300">
    <property type="entry name" value="P-loop containing nucleotide triphosphate hydrolases"/>
    <property type="match status" value="1"/>
</dbReference>
<feature type="compositionally biased region" description="Low complexity" evidence="1">
    <location>
        <begin position="31"/>
        <end position="64"/>
    </location>
</feature>
<name>A0A058ZC39_FONAL</name>
<dbReference type="GeneID" id="20526088"/>
<evidence type="ECO:0008006" key="4">
    <source>
        <dbReference type="Google" id="ProtNLM"/>
    </source>
</evidence>
<sequence length="323" mass="34787">MADSLDVNFVLSDIESDSEDVKPGTKRKQRSSSGSRPAAPGAQAGKPARAAKPAAVAKKGQPPAKRLRFDKASDLSTKPAAEQAEGVWLRLKAELQQQFTDMELGGLSLHASQIADTSASFGLPREDANLVQFIKEAIPTWDVDLRQMSAKARKKLSKHKSDGQDGGMKALPRVVIVCSSGQRCVDVIRLLAPFKDMSPIAKLFSKHFKVSEQVDFLNKNDSRICVGTPNRLEKLASEGALDFSRVQVVIFDMKVDATGRSIFEIAEVRKDLASFFRTTLSKNLIADQTPAAKGSAATSALTDLLGSVFETPAGTGNAKLALF</sequence>
<proteinExistence type="predicted"/>
<dbReference type="STRING" id="691883.A0A058ZC39"/>
<feature type="region of interest" description="Disordered" evidence="1">
    <location>
        <begin position="1"/>
        <end position="78"/>
    </location>
</feature>
<dbReference type="AlphaFoldDB" id="A0A058ZC39"/>
<accession>A0A058ZC39</accession>
<protein>
    <recommendedName>
        <fullName evidence="4">Protein CMS1</fullName>
    </recommendedName>
</protein>
<dbReference type="OrthoDB" id="1929311at2759"/>
<organism evidence="2">
    <name type="scientific">Fonticula alba</name>
    <name type="common">Slime mold</name>
    <dbReference type="NCBI Taxonomy" id="691883"/>
    <lineage>
        <taxon>Eukaryota</taxon>
        <taxon>Rotosphaerida</taxon>
        <taxon>Fonticulaceae</taxon>
        <taxon>Fonticula</taxon>
    </lineage>
</organism>
<gene>
    <name evidence="2" type="ORF">H696_01363</name>
</gene>
<dbReference type="SUPFAM" id="SSF52540">
    <property type="entry name" value="P-loop containing nucleoside triphosphate hydrolases"/>
    <property type="match status" value="1"/>
</dbReference>
<dbReference type="EMBL" id="KB932202">
    <property type="protein sequence ID" value="KCV71954.1"/>
    <property type="molecule type" value="Genomic_DNA"/>
</dbReference>